<dbReference type="EMBL" id="GGEC01043498">
    <property type="protein sequence ID" value="MBX23982.1"/>
    <property type="molecule type" value="Transcribed_RNA"/>
</dbReference>
<dbReference type="AlphaFoldDB" id="A0A2P2M182"/>
<name>A0A2P2M182_RHIMU</name>
<evidence type="ECO:0000313" key="1">
    <source>
        <dbReference type="EMBL" id="MBX23982.1"/>
    </source>
</evidence>
<sequence>MMEITEIGIFMNHTLRVMTTPSSTEIKNIGISLCSSWLRYFHLCDFFSLCPIRIQATRNTKFIRAATL</sequence>
<protein>
    <submittedName>
        <fullName evidence="1">Uncharacterized protein MANES_11G120300</fullName>
    </submittedName>
</protein>
<accession>A0A2P2M182</accession>
<proteinExistence type="predicted"/>
<organism evidence="1">
    <name type="scientific">Rhizophora mucronata</name>
    <name type="common">Asiatic mangrove</name>
    <dbReference type="NCBI Taxonomy" id="61149"/>
    <lineage>
        <taxon>Eukaryota</taxon>
        <taxon>Viridiplantae</taxon>
        <taxon>Streptophyta</taxon>
        <taxon>Embryophyta</taxon>
        <taxon>Tracheophyta</taxon>
        <taxon>Spermatophyta</taxon>
        <taxon>Magnoliopsida</taxon>
        <taxon>eudicotyledons</taxon>
        <taxon>Gunneridae</taxon>
        <taxon>Pentapetalae</taxon>
        <taxon>rosids</taxon>
        <taxon>fabids</taxon>
        <taxon>Malpighiales</taxon>
        <taxon>Rhizophoraceae</taxon>
        <taxon>Rhizophora</taxon>
    </lineage>
</organism>
<reference evidence="1" key="1">
    <citation type="submission" date="2018-02" db="EMBL/GenBank/DDBJ databases">
        <title>Rhizophora mucronata_Transcriptome.</title>
        <authorList>
            <person name="Meera S.P."/>
            <person name="Sreeshan A."/>
            <person name="Augustine A."/>
        </authorList>
    </citation>
    <scope>NUCLEOTIDE SEQUENCE</scope>
    <source>
        <tissue evidence="1">Leaf</tissue>
    </source>
</reference>